<evidence type="ECO:0000313" key="2">
    <source>
        <dbReference type="Proteomes" id="UP001234178"/>
    </source>
</evidence>
<name>A0ABR0B1R1_9CRUS</name>
<dbReference type="EMBL" id="JAOYFB010000040">
    <property type="protein sequence ID" value="KAK4035634.1"/>
    <property type="molecule type" value="Genomic_DNA"/>
</dbReference>
<reference evidence="1 2" key="1">
    <citation type="journal article" date="2023" name="Nucleic Acids Res.">
        <title>The hologenome of Daphnia magna reveals possible DNA methylation and microbiome-mediated evolution of the host genome.</title>
        <authorList>
            <person name="Chaturvedi A."/>
            <person name="Li X."/>
            <person name="Dhandapani V."/>
            <person name="Marshall H."/>
            <person name="Kissane S."/>
            <person name="Cuenca-Cambronero M."/>
            <person name="Asole G."/>
            <person name="Calvet F."/>
            <person name="Ruiz-Romero M."/>
            <person name="Marangio P."/>
            <person name="Guigo R."/>
            <person name="Rago D."/>
            <person name="Mirbahai L."/>
            <person name="Eastwood N."/>
            <person name="Colbourne J.K."/>
            <person name="Zhou J."/>
            <person name="Mallon E."/>
            <person name="Orsini L."/>
        </authorList>
    </citation>
    <scope>NUCLEOTIDE SEQUENCE [LARGE SCALE GENOMIC DNA]</scope>
    <source>
        <strain evidence="1">LRV0_1</strain>
    </source>
</reference>
<accession>A0ABR0B1R1</accession>
<comment type="caution">
    <text evidence="1">The sequence shown here is derived from an EMBL/GenBank/DDBJ whole genome shotgun (WGS) entry which is preliminary data.</text>
</comment>
<sequence>MVAIELSLPQLLTIFNPFTTTDGLRSTIADGAIVVQLRLALDFHWRLVVFRDSQILPVTTSYSPYE</sequence>
<organism evidence="1 2">
    <name type="scientific">Daphnia magna</name>
    <dbReference type="NCBI Taxonomy" id="35525"/>
    <lineage>
        <taxon>Eukaryota</taxon>
        <taxon>Metazoa</taxon>
        <taxon>Ecdysozoa</taxon>
        <taxon>Arthropoda</taxon>
        <taxon>Crustacea</taxon>
        <taxon>Branchiopoda</taxon>
        <taxon>Diplostraca</taxon>
        <taxon>Cladocera</taxon>
        <taxon>Anomopoda</taxon>
        <taxon>Daphniidae</taxon>
        <taxon>Daphnia</taxon>
    </lineage>
</organism>
<dbReference type="Proteomes" id="UP001234178">
    <property type="component" value="Unassembled WGS sequence"/>
</dbReference>
<keyword evidence="2" id="KW-1185">Reference proteome</keyword>
<gene>
    <name evidence="1" type="ORF">OUZ56_027721</name>
</gene>
<evidence type="ECO:0000313" key="1">
    <source>
        <dbReference type="EMBL" id="KAK4035634.1"/>
    </source>
</evidence>
<protein>
    <submittedName>
        <fullName evidence="1">Uncharacterized protein</fullName>
    </submittedName>
</protein>
<proteinExistence type="predicted"/>